<evidence type="ECO:0000313" key="4">
    <source>
        <dbReference type="Proteomes" id="UP000679779"/>
    </source>
</evidence>
<keyword evidence="2" id="KW-0812">Transmembrane</keyword>
<reference evidence="3" key="1">
    <citation type="submission" date="2021-03" db="EMBL/GenBank/DDBJ databases">
        <title>Antimicrobial resistance genes in bacteria isolated from Japanese honey, and their potential for conferring macrolide and lincosamide resistance in the American foulbrood pathogen Paenibacillus larvae.</title>
        <authorList>
            <person name="Okamoto M."/>
            <person name="Kumagai M."/>
            <person name="Kanamori H."/>
            <person name="Takamatsu D."/>
        </authorList>
    </citation>
    <scope>NUCLEOTIDE SEQUENCE</scope>
    <source>
        <strain evidence="3">J2TS6</strain>
    </source>
</reference>
<evidence type="ECO:0000313" key="3">
    <source>
        <dbReference type="EMBL" id="GIO28876.1"/>
    </source>
</evidence>
<comment type="caution">
    <text evidence="3">The sequence shown here is derived from an EMBL/GenBank/DDBJ whole genome shotgun (WGS) entry which is preliminary data.</text>
</comment>
<feature type="compositionally biased region" description="Basic and acidic residues" evidence="1">
    <location>
        <begin position="187"/>
        <end position="197"/>
    </location>
</feature>
<evidence type="ECO:0000256" key="2">
    <source>
        <dbReference type="SAM" id="Phobius"/>
    </source>
</evidence>
<sequence length="230" mass="24827">MDLIIMGSLCGLLSVWIAVFIVFFRRNLTSMVGMMAAMCLGMTSGLAMGSLLAIWLPGQFFESTMFGMLIGGAIGVVTGAPISLMAVLDGLLSGMMGGMMGTMLMVMMPSPYAGLTVKIMSVLCCGIMFLLFILLQGEIKIDVLKQRSFLLSNPLFMFAVIILAFVFILLTSPHQNSNLQMSPPGQTHEDSGHDHHSSNTLGLRESDHELLIKATEFPFSPAAILFPIPV</sequence>
<keyword evidence="2" id="KW-0472">Membrane</keyword>
<feature type="transmembrane region" description="Helical" evidence="2">
    <location>
        <begin position="68"/>
        <end position="92"/>
    </location>
</feature>
<accession>A0A919XB28</accession>
<dbReference type="AlphaFoldDB" id="A0A919XB28"/>
<gene>
    <name evidence="3" type="ORF">J2TS6_00170</name>
</gene>
<feature type="transmembrane region" description="Helical" evidence="2">
    <location>
        <begin position="155"/>
        <end position="172"/>
    </location>
</feature>
<proteinExistence type="predicted"/>
<keyword evidence="2" id="KW-1133">Transmembrane helix</keyword>
<name>A0A919XB28_9BACL</name>
<dbReference type="Proteomes" id="UP000679779">
    <property type="component" value="Unassembled WGS sequence"/>
</dbReference>
<feature type="region of interest" description="Disordered" evidence="1">
    <location>
        <begin position="179"/>
        <end position="200"/>
    </location>
</feature>
<feature type="transmembrane region" description="Helical" evidence="2">
    <location>
        <begin position="112"/>
        <end position="135"/>
    </location>
</feature>
<dbReference type="RefSeq" id="WP_160041678.1">
    <property type="nucleotide sequence ID" value="NZ_BORQ01000001.1"/>
</dbReference>
<feature type="transmembrane region" description="Helical" evidence="2">
    <location>
        <begin position="6"/>
        <end position="24"/>
    </location>
</feature>
<dbReference type="EMBL" id="BORQ01000001">
    <property type="protein sequence ID" value="GIO28876.1"/>
    <property type="molecule type" value="Genomic_DNA"/>
</dbReference>
<evidence type="ECO:0000256" key="1">
    <source>
        <dbReference type="SAM" id="MobiDB-lite"/>
    </source>
</evidence>
<feature type="transmembrane region" description="Helical" evidence="2">
    <location>
        <begin position="36"/>
        <end position="56"/>
    </location>
</feature>
<organism evidence="3 4">
    <name type="scientific">Paenibacillus albilobatus</name>
    <dbReference type="NCBI Taxonomy" id="2716884"/>
    <lineage>
        <taxon>Bacteria</taxon>
        <taxon>Bacillati</taxon>
        <taxon>Bacillota</taxon>
        <taxon>Bacilli</taxon>
        <taxon>Bacillales</taxon>
        <taxon>Paenibacillaceae</taxon>
        <taxon>Paenibacillus</taxon>
    </lineage>
</organism>
<protein>
    <submittedName>
        <fullName evidence="3">Uncharacterized protein</fullName>
    </submittedName>
</protein>
<keyword evidence="4" id="KW-1185">Reference proteome</keyword>